<name>A0A0C2Z262_HEBCY</name>
<keyword evidence="3" id="KW-1185">Reference proteome</keyword>
<sequence length="208" mass="22966">MANPTPSNFLPQAELERRLLQWASSSYVPRYPFFDGSLTPSASSSPASSIIGDTTQIHGDMNRWFNSTVELAAADCGVAEEQYADVAIYFLRGDLQEVMRVRREVYLKHAYDSDKVPSGRRFWVWKDFKEDLKRVVVGAAKIITSSAGSNMASDAIDLLMRRAHPYFASSVTLGLIIGGTAVLLPALGIMTWDRMKAAQQQRVGATSV</sequence>
<keyword evidence="1" id="KW-0472">Membrane</keyword>
<keyword evidence="1" id="KW-0812">Transmembrane</keyword>
<dbReference type="Proteomes" id="UP000053424">
    <property type="component" value="Unassembled WGS sequence"/>
</dbReference>
<dbReference type="EMBL" id="KN831770">
    <property type="protein sequence ID" value="KIM47307.1"/>
    <property type="molecule type" value="Genomic_DNA"/>
</dbReference>
<accession>A0A0C2Z262</accession>
<feature type="transmembrane region" description="Helical" evidence="1">
    <location>
        <begin position="166"/>
        <end position="192"/>
    </location>
</feature>
<evidence type="ECO:0000313" key="3">
    <source>
        <dbReference type="Proteomes" id="UP000053424"/>
    </source>
</evidence>
<gene>
    <name evidence="2" type="ORF">M413DRAFT_440755</name>
</gene>
<keyword evidence="1" id="KW-1133">Transmembrane helix</keyword>
<evidence type="ECO:0000313" key="2">
    <source>
        <dbReference type="EMBL" id="KIM47307.1"/>
    </source>
</evidence>
<dbReference type="AlphaFoldDB" id="A0A0C2Z262"/>
<proteinExistence type="predicted"/>
<dbReference type="OrthoDB" id="3068660at2759"/>
<protein>
    <submittedName>
        <fullName evidence="2">Uncharacterized protein</fullName>
    </submittedName>
</protein>
<organism evidence="2 3">
    <name type="scientific">Hebeloma cylindrosporum</name>
    <dbReference type="NCBI Taxonomy" id="76867"/>
    <lineage>
        <taxon>Eukaryota</taxon>
        <taxon>Fungi</taxon>
        <taxon>Dikarya</taxon>
        <taxon>Basidiomycota</taxon>
        <taxon>Agaricomycotina</taxon>
        <taxon>Agaricomycetes</taxon>
        <taxon>Agaricomycetidae</taxon>
        <taxon>Agaricales</taxon>
        <taxon>Agaricineae</taxon>
        <taxon>Hymenogastraceae</taxon>
        <taxon>Hebeloma</taxon>
    </lineage>
</organism>
<evidence type="ECO:0000256" key="1">
    <source>
        <dbReference type="SAM" id="Phobius"/>
    </source>
</evidence>
<reference evidence="3" key="2">
    <citation type="submission" date="2015-01" db="EMBL/GenBank/DDBJ databases">
        <title>Evolutionary Origins and Diversification of the Mycorrhizal Mutualists.</title>
        <authorList>
            <consortium name="DOE Joint Genome Institute"/>
            <consortium name="Mycorrhizal Genomics Consortium"/>
            <person name="Kohler A."/>
            <person name="Kuo A."/>
            <person name="Nagy L.G."/>
            <person name="Floudas D."/>
            <person name="Copeland A."/>
            <person name="Barry K.W."/>
            <person name="Cichocki N."/>
            <person name="Veneault-Fourrey C."/>
            <person name="LaButti K."/>
            <person name="Lindquist E.A."/>
            <person name="Lipzen A."/>
            <person name="Lundell T."/>
            <person name="Morin E."/>
            <person name="Murat C."/>
            <person name="Riley R."/>
            <person name="Ohm R."/>
            <person name="Sun H."/>
            <person name="Tunlid A."/>
            <person name="Henrissat B."/>
            <person name="Grigoriev I.V."/>
            <person name="Hibbett D.S."/>
            <person name="Martin F."/>
        </authorList>
    </citation>
    <scope>NUCLEOTIDE SEQUENCE [LARGE SCALE GENOMIC DNA]</scope>
    <source>
        <strain evidence="3">h7</strain>
    </source>
</reference>
<dbReference type="HOGENOM" id="CLU_1402529_0_0_1"/>
<reference evidence="2 3" key="1">
    <citation type="submission" date="2014-04" db="EMBL/GenBank/DDBJ databases">
        <authorList>
            <consortium name="DOE Joint Genome Institute"/>
            <person name="Kuo A."/>
            <person name="Gay G."/>
            <person name="Dore J."/>
            <person name="Kohler A."/>
            <person name="Nagy L.G."/>
            <person name="Floudas D."/>
            <person name="Copeland A."/>
            <person name="Barry K.W."/>
            <person name="Cichocki N."/>
            <person name="Veneault-Fourrey C."/>
            <person name="LaButti K."/>
            <person name="Lindquist E.A."/>
            <person name="Lipzen A."/>
            <person name="Lundell T."/>
            <person name="Morin E."/>
            <person name="Murat C."/>
            <person name="Sun H."/>
            <person name="Tunlid A."/>
            <person name="Henrissat B."/>
            <person name="Grigoriev I.V."/>
            <person name="Hibbett D.S."/>
            <person name="Martin F."/>
            <person name="Nordberg H.P."/>
            <person name="Cantor M.N."/>
            <person name="Hua S.X."/>
        </authorList>
    </citation>
    <scope>NUCLEOTIDE SEQUENCE [LARGE SCALE GENOMIC DNA]</scope>
    <source>
        <strain evidence="3">h7</strain>
    </source>
</reference>